<keyword evidence="5" id="KW-0325">Glycoprotein</keyword>
<organism evidence="7 8">
    <name type="scientific">Absidia repens</name>
    <dbReference type="NCBI Taxonomy" id="90262"/>
    <lineage>
        <taxon>Eukaryota</taxon>
        <taxon>Fungi</taxon>
        <taxon>Fungi incertae sedis</taxon>
        <taxon>Mucoromycota</taxon>
        <taxon>Mucoromycotina</taxon>
        <taxon>Mucoromycetes</taxon>
        <taxon>Mucorales</taxon>
        <taxon>Cunninghamellaceae</taxon>
        <taxon>Absidia</taxon>
    </lineage>
</organism>
<comment type="subcellular location">
    <subcellularLocation>
        <location evidence="1">Secreted</location>
    </subcellularLocation>
</comment>
<dbReference type="AlphaFoldDB" id="A0A1X2I348"/>
<evidence type="ECO:0000256" key="4">
    <source>
        <dbReference type="ARBA" id="ARBA00022729"/>
    </source>
</evidence>
<accession>A0A1X2I348</accession>
<dbReference type="Proteomes" id="UP000193560">
    <property type="component" value="Unassembled WGS sequence"/>
</dbReference>
<evidence type="ECO:0000313" key="8">
    <source>
        <dbReference type="Proteomes" id="UP000193560"/>
    </source>
</evidence>
<dbReference type="EMBL" id="MCGE01000032">
    <property type="protein sequence ID" value="ORZ08180.1"/>
    <property type="molecule type" value="Genomic_DNA"/>
</dbReference>
<dbReference type="PANTHER" id="PTHR13234:SF8">
    <property type="entry name" value="GAMMA-INTERFERON-INDUCIBLE LYSOSOMAL THIOL REDUCTASE"/>
    <property type="match status" value="1"/>
</dbReference>
<feature type="signal peptide" evidence="6">
    <location>
        <begin position="1"/>
        <end position="17"/>
    </location>
</feature>
<dbReference type="InterPro" id="IPR004911">
    <property type="entry name" value="Interferon-induced_GILT"/>
</dbReference>
<evidence type="ECO:0000256" key="6">
    <source>
        <dbReference type="SAM" id="SignalP"/>
    </source>
</evidence>
<proteinExistence type="inferred from homology"/>
<evidence type="ECO:0000256" key="1">
    <source>
        <dbReference type="ARBA" id="ARBA00004613"/>
    </source>
</evidence>
<feature type="chain" id="PRO_5012394470" description="Gamma interferon inducible lysosomal thiol reductase-domain-containing protein" evidence="6">
    <location>
        <begin position="18"/>
        <end position="215"/>
    </location>
</feature>
<comment type="caution">
    <text evidence="7">The sequence shown here is derived from an EMBL/GenBank/DDBJ whole genome shotgun (WGS) entry which is preliminary data.</text>
</comment>
<evidence type="ECO:0000256" key="5">
    <source>
        <dbReference type="ARBA" id="ARBA00023180"/>
    </source>
</evidence>
<name>A0A1X2I348_9FUNG</name>
<evidence type="ECO:0008006" key="9">
    <source>
        <dbReference type="Google" id="ProtNLM"/>
    </source>
</evidence>
<keyword evidence="4 6" id="KW-0732">Signal</keyword>
<evidence type="ECO:0000256" key="3">
    <source>
        <dbReference type="ARBA" id="ARBA00022525"/>
    </source>
</evidence>
<protein>
    <recommendedName>
        <fullName evidence="9">Gamma interferon inducible lysosomal thiol reductase-domain-containing protein</fullName>
    </recommendedName>
</protein>
<dbReference type="PANTHER" id="PTHR13234">
    <property type="entry name" value="GAMMA-INTERFERON INDUCIBLE LYSOSOMAL THIOL REDUCTASE GILT"/>
    <property type="match status" value="1"/>
</dbReference>
<comment type="similarity">
    <text evidence="2">Belongs to the GILT family.</text>
</comment>
<dbReference type="Pfam" id="PF03227">
    <property type="entry name" value="GILT"/>
    <property type="match status" value="1"/>
</dbReference>
<keyword evidence="8" id="KW-1185">Reference proteome</keyword>
<reference evidence="7 8" key="1">
    <citation type="submission" date="2016-07" db="EMBL/GenBank/DDBJ databases">
        <title>Pervasive Adenine N6-methylation of Active Genes in Fungi.</title>
        <authorList>
            <consortium name="DOE Joint Genome Institute"/>
            <person name="Mondo S.J."/>
            <person name="Dannebaum R.O."/>
            <person name="Kuo R.C."/>
            <person name="Labutti K."/>
            <person name="Haridas S."/>
            <person name="Kuo A."/>
            <person name="Salamov A."/>
            <person name="Ahrendt S.R."/>
            <person name="Lipzen A."/>
            <person name="Sullivan W."/>
            <person name="Andreopoulos W.B."/>
            <person name="Clum A."/>
            <person name="Lindquist E."/>
            <person name="Daum C."/>
            <person name="Ramamoorthy G.K."/>
            <person name="Gryganskyi A."/>
            <person name="Culley D."/>
            <person name="Magnuson J.K."/>
            <person name="James T.Y."/>
            <person name="O'Malley M.A."/>
            <person name="Stajich J.E."/>
            <person name="Spatafora J.W."/>
            <person name="Visel A."/>
            <person name="Grigoriev I.V."/>
        </authorList>
    </citation>
    <scope>NUCLEOTIDE SEQUENCE [LARGE SCALE GENOMIC DNA]</scope>
    <source>
        <strain evidence="7 8">NRRL 1336</strain>
    </source>
</reference>
<evidence type="ECO:0000256" key="2">
    <source>
        <dbReference type="ARBA" id="ARBA00005679"/>
    </source>
</evidence>
<keyword evidence="3" id="KW-0964">Secreted</keyword>
<dbReference type="GO" id="GO:0016671">
    <property type="term" value="F:oxidoreductase activity, acting on a sulfur group of donors, disulfide as acceptor"/>
    <property type="evidence" value="ECO:0007669"/>
    <property type="project" value="InterPro"/>
</dbReference>
<dbReference type="OrthoDB" id="958254at2759"/>
<dbReference type="GO" id="GO:0005576">
    <property type="term" value="C:extracellular region"/>
    <property type="evidence" value="ECO:0007669"/>
    <property type="project" value="UniProtKB-SubCell"/>
</dbReference>
<dbReference type="STRING" id="90262.A0A1X2I348"/>
<gene>
    <name evidence="7" type="ORF">BCR42DRAFT_425392</name>
</gene>
<evidence type="ECO:0000313" key="7">
    <source>
        <dbReference type="EMBL" id="ORZ08180.1"/>
    </source>
</evidence>
<sequence>MYAYFVVVSLLSAYVFALPSFHKNVWKEPVPPVPIDLFVMSKCPDAVYCEAVFSSVLKKVSVPVTLDINYIAQYDGSDPFEHSCKHGVSECFGNIQQLCFKYEYPDREDWFAFDLCLNKRYKQIGLNNNLALHCAKEGKKSYDRVDKCSRSSLGIGLLTESAQKTKALGVRSSCTVFIDQKLRCIHDGSWKNCPGGWKIEDFIRTIEDAYHAKYN</sequence>